<comment type="catalytic activity">
    <reaction evidence="1">
        <text>Hydrolysis of terminal non-reducing N-acetyl-D-hexosamine residues in N-acetyl-beta-D-hexosaminides.</text>
        <dbReference type="EC" id="3.2.1.52"/>
    </reaction>
</comment>
<accession>A0A831LAC3</accession>
<dbReference type="PANTHER" id="PTHR30480">
    <property type="entry name" value="BETA-HEXOSAMINIDASE-RELATED"/>
    <property type="match status" value="1"/>
</dbReference>
<comment type="caution">
    <text evidence="8">The sequence shown here is derived from an EMBL/GenBank/DDBJ whole genome shotgun (WGS) entry which is preliminary data.</text>
</comment>
<dbReference type="Pfam" id="PF00144">
    <property type="entry name" value="Beta-lactamase"/>
    <property type="match status" value="1"/>
</dbReference>
<evidence type="ECO:0000313" key="8">
    <source>
        <dbReference type="EMBL" id="HDR50994.1"/>
    </source>
</evidence>
<evidence type="ECO:0000259" key="6">
    <source>
        <dbReference type="Pfam" id="PF00144"/>
    </source>
</evidence>
<dbReference type="GO" id="GO:0009254">
    <property type="term" value="P:peptidoglycan turnover"/>
    <property type="evidence" value="ECO:0007669"/>
    <property type="project" value="TreeGrafter"/>
</dbReference>
<dbReference type="PRINTS" id="PR00133">
    <property type="entry name" value="GLHYDRLASE3"/>
</dbReference>
<dbReference type="EC" id="3.2.1.52" evidence="3"/>
<organism evidence="8">
    <name type="scientific">Mariniphaga anaerophila</name>
    <dbReference type="NCBI Taxonomy" id="1484053"/>
    <lineage>
        <taxon>Bacteria</taxon>
        <taxon>Pseudomonadati</taxon>
        <taxon>Bacteroidota</taxon>
        <taxon>Bacteroidia</taxon>
        <taxon>Marinilabiliales</taxon>
        <taxon>Prolixibacteraceae</taxon>
        <taxon>Mariniphaga</taxon>
    </lineage>
</organism>
<dbReference type="InterPro" id="IPR012338">
    <property type="entry name" value="Beta-lactam/transpept-like"/>
</dbReference>
<reference evidence="8" key="1">
    <citation type="journal article" date="2020" name="mSystems">
        <title>Genome- and Community-Level Interaction Insights into Carbon Utilization and Element Cycling Functions of Hydrothermarchaeota in Hydrothermal Sediment.</title>
        <authorList>
            <person name="Zhou Z."/>
            <person name="Liu Y."/>
            <person name="Xu W."/>
            <person name="Pan J."/>
            <person name="Luo Z.H."/>
            <person name="Li M."/>
        </authorList>
    </citation>
    <scope>NUCLEOTIDE SEQUENCE [LARGE SCALE GENOMIC DNA]</scope>
    <source>
        <strain evidence="8">SpSt-1217</strain>
    </source>
</reference>
<feature type="domain" description="Beta-lactamase-related" evidence="6">
    <location>
        <begin position="606"/>
        <end position="969"/>
    </location>
</feature>
<dbReference type="InterPro" id="IPR036962">
    <property type="entry name" value="Glyco_hydro_3_N_sf"/>
</dbReference>
<feature type="domain" description="Glycoside hydrolase family 3 N-terminal" evidence="7">
    <location>
        <begin position="52"/>
        <end position="365"/>
    </location>
</feature>
<dbReference type="Gene3D" id="3.40.710.10">
    <property type="entry name" value="DD-peptidase/beta-lactamase superfamily"/>
    <property type="match status" value="1"/>
</dbReference>
<sequence>MQIRFKIFPLLLLCAVVCHIKLYADKPPLHGEPSFLRLVNDHWVNERLEQMTLDEKIAQLMMVTVYPQQSENSKNSMIEVIKTFKPGGILVMQGSPVKTARWINEFQENSPVPLMVAIDGEWGISMRMDSVMQYPYSQAIGAIQDSTYIYQMGRDLGQQMRQMGIHMNFAPVADVSTNPQNPVINFRSFGEDKINVSQKAGWVALGMQDAGVIPVAKHFPGHGDTETDSHHVLPLVNHPKDRIDFVESFPFRYLTEMGIMGIMSAHLEVPALDDSGTPSSLSKKMIDGYLRNEIGFKGLVITDAMNMKGVQTEKGNAELEALKAGNDMLEFVTNIGKAIASVKQGIGNGEISIEEIENKCRRVLAAKRWAGLHLYQPADLKNLTARLNSPYLEVINRKLIKSSMTVLANQDVLPVQDLANLKIASVMLGAGSISPFQKMLDKYANIDHFYLDKNASAREMFNLRKKLDNYNLVIAGIQGINLYPAASYGTTELQRNALADFIRDNNVITVFFGNAYALKHFENIHRSKGLLLAYQNTPLIQELAAQLVFGAFDATGKLPVTVDKRFQLADGLTVKNNQTFSYTIPEEAGIDSKILSAKIDSLANLGLENQAYPGCQVLIAKDGNVIFHKCYGYHTYKNEQEVNEENIYDLASLTKVTGALPAIMKLVEEKKMDLDKPFSTYWPPFTGTDRGRLPVRDFLTHQALLPGWIPFWRMGLDEDGNLNREVFAQQPSDHFQVRVSEHLYLNNNFKQMILDTIRNAKSIPSKRYVYSDLSFHIFPEIITNLTGMPYEEYIKTTFYRPLGAWSLTYNPYLHYPLEKIIPTENDDFFRNERLRGFVHDEGAAMLGGISGNAGLFGTTNDLAKVFQMYLQKGYFGGKRFISQEILDEFIRRQFPNSNNRRALGFDKPLVDNHKNKLKDAFPAVSASNNSFGHTGYTGTMAWVDPDNGTLFIFMSNRVHPTRENAKLFDLNIRTAMHQSIYDSLNPDKR</sequence>
<comment type="similarity">
    <text evidence="2">Belongs to the glycosyl hydrolase 3 family.</text>
</comment>
<evidence type="ECO:0000256" key="4">
    <source>
        <dbReference type="ARBA" id="ARBA00022801"/>
    </source>
</evidence>
<dbReference type="SUPFAM" id="SSF56601">
    <property type="entry name" value="beta-lactamase/transpeptidase-like"/>
    <property type="match status" value="1"/>
</dbReference>
<keyword evidence="5" id="KW-0326">Glycosidase</keyword>
<dbReference type="Gene3D" id="3.20.20.300">
    <property type="entry name" value="Glycoside hydrolase, family 3, N-terminal domain"/>
    <property type="match status" value="1"/>
</dbReference>
<keyword evidence="4 8" id="KW-0378">Hydrolase</keyword>
<dbReference type="SUPFAM" id="SSF51445">
    <property type="entry name" value="(Trans)glycosidases"/>
    <property type="match status" value="1"/>
</dbReference>
<evidence type="ECO:0000256" key="5">
    <source>
        <dbReference type="ARBA" id="ARBA00023295"/>
    </source>
</evidence>
<dbReference type="Proteomes" id="UP000886047">
    <property type="component" value="Unassembled WGS sequence"/>
</dbReference>
<dbReference type="GO" id="GO:0005975">
    <property type="term" value="P:carbohydrate metabolic process"/>
    <property type="evidence" value="ECO:0007669"/>
    <property type="project" value="InterPro"/>
</dbReference>
<evidence type="ECO:0000256" key="3">
    <source>
        <dbReference type="ARBA" id="ARBA00012663"/>
    </source>
</evidence>
<dbReference type="Pfam" id="PF00933">
    <property type="entry name" value="Glyco_hydro_3"/>
    <property type="match status" value="1"/>
</dbReference>
<proteinExistence type="inferred from homology"/>
<protein>
    <recommendedName>
        <fullName evidence="3">beta-N-acetylhexosaminidase</fullName>
        <ecNumber evidence="3">3.2.1.52</ecNumber>
    </recommendedName>
</protein>
<name>A0A831LAC3_9BACT</name>
<dbReference type="EMBL" id="DSDK01000285">
    <property type="protein sequence ID" value="HDR50994.1"/>
    <property type="molecule type" value="Genomic_DNA"/>
</dbReference>
<dbReference type="InterPro" id="IPR050226">
    <property type="entry name" value="NagZ_Beta-hexosaminidase"/>
</dbReference>
<dbReference type="InterPro" id="IPR001764">
    <property type="entry name" value="Glyco_hydro_3_N"/>
</dbReference>
<dbReference type="InterPro" id="IPR017853">
    <property type="entry name" value="GH"/>
</dbReference>
<evidence type="ECO:0000256" key="1">
    <source>
        <dbReference type="ARBA" id="ARBA00001231"/>
    </source>
</evidence>
<dbReference type="InterPro" id="IPR001466">
    <property type="entry name" value="Beta-lactam-related"/>
</dbReference>
<gene>
    <name evidence="8" type="ORF">ENN90_05140</name>
</gene>
<dbReference type="AlphaFoldDB" id="A0A831LAC3"/>
<evidence type="ECO:0000256" key="2">
    <source>
        <dbReference type="ARBA" id="ARBA00005336"/>
    </source>
</evidence>
<dbReference type="PANTHER" id="PTHR30480:SF13">
    <property type="entry name" value="BETA-HEXOSAMINIDASE"/>
    <property type="match status" value="1"/>
</dbReference>
<evidence type="ECO:0000259" key="7">
    <source>
        <dbReference type="Pfam" id="PF00933"/>
    </source>
</evidence>
<dbReference type="GO" id="GO:0004563">
    <property type="term" value="F:beta-N-acetylhexosaminidase activity"/>
    <property type="evidence" value="ECO:0007669"/>
    <property type="project" value="UniProtKB-EC"/>
</dbReference>